<dbReference type="NCBIfam" id="NF004649">
    <property type="entry name" value="PRK05993.1"/>
    <property type="match status" value="1"/>
</dbReference>
<evidence type="ECO:0000256" key="2">
    <source>
        <dbReference type="ARBA" id="ARBA00023002"/>
    </source>
</evidence>
<dbReference type="SUPFAM" id="SSF51735">
    <property type="entry name" value="NAD(P)-binding Rossmann-fold domains"/>
    <property type="match status" value="1"/>
</dbReference>
<dbReference type="InterPro" id="IPR002347">
    <property type="entry name" value="SDR_fam"/>
</dbReference>
<reference evidence="5 6" key="1">
    <citation type="submission" date="2016-11" db="EMBL/GenBank/DDBJ databases">
        <title>Complete genome sequence of Sulfitobacter sp. AM1-D1, a toxic bacteria associated with marine dinoflagellate Alexandrium minutum in East China Sea.</title>
        <authorList>
            <person name="Yang Q."/>
            <person name="Zhang X."/>
            <person name="Tian X."/>
        </authorList>
    </citation>
    <scope>NUCLEOTIDE SEQUENCE [LARGE SCALE GENOMIC DNA]</scope>
    <source>
        <strain evidence="5 6">AM1-D1</strain>
    </source>
</reference>
<dbReference type="GO" id="GO:0016491">
    <property type="term" value="F:oxidoreductase activity"/>
    <property type="evidence" value="ECO:0007669"/>
    <property type="project" value="UniProtKB-KW"/>
</dbReference>
<dbReference type="OrthoDB" id="9793825at2"/>
<dbReference type="PRINTS" id="PR00081">
    <property type="entry name" value="GDHRDH"/>
</dbReference>
<protein>
    <submittedName>
        <fullName evidence="5">Short-chain dehydrogenase</fullName>
    </submittedName>
</protein>
<dbReference type="Gene3D" id="3.40.50.720">
    <property type="entry name" value="NAD(P)-binding Rossmann-like Domain"/>
    <property type="match status" value="1"/>
</dbReference>
<comment type="similarity">
    <text evidence="1 3">Belongs to the short-chain dehydrogenases/reductases (SDR) family.</text>
</comment>
<sequence>MSARSILITGCSSGIGLACARGMRARGWRVFASCRKQEDCDRLRAEGFDAPRLDYADEDSIHKALEEVLAATGGRLDALFNNGAFALPGAVEDLPTGALRSIFETNFFGWHTLTRAVIPVMRAQGHGRIVQCSSVLGMVTMPWRGAYSATKFALEGLTDTLRIEMRGTGLHICLIEPGPVTSRIRVNSIPHFERWIDWEASPRAAQYRAQLRKRLYESSGPDRFELGPEAVLKRLVHACEASRPRPRYYVTTPTYLAGTLRRLLPTRLLDRVTGAGQGLRSDPSPLHPDPTEGKDHV</sequence>
<dbReference type="EMBL" id="CP018076">
    <property type="protein sequence ID" value="APE45238.1"/>
    <property type="molecule type" value="Genomic_DNA"/>
</dbReference>
<gene>
    <name evidence="5" type="ORF">BOO69_01820</name>
</gene>
<dbReference type="PANTHER" id="PTHR44169">
    <property type="entry name" value="NADPH-DEPENDENT 1-ACYLDIHYDROXYACETONE PHOSPHATE REDUCTASE"/>
    <property type="match status" value="1"/>
</dbReference>
<dbReference type="RefSeq" id="WP_071973587.1">
    <property type="nucleotide sequence ID" value="NZ_CP018076.1"/>
</dbReference>
<dbReference type="AlphaFoldDB" id="A0A1J0WM48"/>
<dbReference type="Pfam" id="PF00106">
    <property type="entry name" value="adh_short"/>
    <property type="match status" value="1"/>
</dbReference>
<dbReference type="CDD" id="cd05374">
    <property type="entry name" value="17beta-HSD-like_SDR_c"/>
    <property type="match status" value="1"/>
</dbReference>
<organism evidence="5 6">
    <name type="scientific">Sulfitobacter alexandrii</name>
    <dbReference type="NCBI Taxonomy" id="1917485"/>
    <lineage>
        <taxon>Bacteria</taxon>
        <taxon>Pseudomonadati</taxon>
        <taxon>Pseudomonadota</taxon>
        <taxon>Alphaproteobacteria</taxon>
        <taxon>Rhodobacterales</taxon>
        <taxon>Roseobacteraceae</taxon>
        <taxon>Sulfitobacter</taxon>
    </lineage>
</organism>
<dbReference type="Proteomes" id="UP000181897">
    <property type="component" value="Chromosome"/>
</dbReference>
<keyword evidence="2" id="KW-0560">Oxidoreductase</keyword>
<keyword evidence="6" id="KW-1185">Reference proteome</keyword>
<dbReference type="STRING" id="1917485.BOO69_01820"/>
<accession>A0A1J0WM48</accession>
<dbReference type="PRINTS" id="PR00080">
    <property type="entry name" value="SDRFAMILY"/>
</dbReference>
<proteinExistence type="inferred from homology"/>
<dbReference type="InterPro" id="IPR036291">
    <property type="entry name" value="NAD(P)-bd_dom_sf"/>
</dbReference>
<dbReference type="KEGG" id="suam:BOO69_01820"/>
<evidence type="ECO:0000313" key="6">
    <source>
        <dbReference type="Proteomes" id="UP000181897"/>
    </source>
</evidence>
<feature type="region of interest" description="Disordered" evidence="4">
    <location>
        <begin position="274"/>
        <end position="297"/>
    </location>
</feature>
<evidence type="ECO:0000256" key="3">
    <source>
        <dbReference type="RuleBase" id="RU000363"/>
    </source>
</evidence>
<dbReference type="PROSITE" id="PS51257">
    <property type="entry name" value="PROKAR_LIPOPROTEIN"/>
    <property type="match status" value="1"/>
</dbReference>
<name>A0A1J0WM48_9RHOB</name>
<evidence type="ECO:0000313" key="5">
    <source>
        <dbReference type="EMBL" id="APE45238.1"/>
    </source>
</evidence>
<dbReference type="InterPro" id="IPR020904">
    <property type="entry name" value="Sc_DH/Rdtase_CS"/>
</dbReference>
<evidence type="ECO:0000256" key="4">
    <source>
        <dbReference type="SAM" id="MobiDB-lite"/>
    </source>
</evidence>
<dbReference type="PROSITE" id="PS00061">
    <property type="entry name" value="ADH_SHORT"/>
    <property type="match status" value="1"/>
</dbReference>
<dbReference type="PANTHER" id="PTHR44169:SF6">
    <property type="entry name" value="NADPH-DEPENDENT 1-ACYLDIHYDROXYACETONE PHOSPHATE REDUCTASE"/>
    <property type="match status" value="1"/>
</dbReference>
<evidence type="ECO:0000256" key="1">
    <source>
        <dbReference type="ARBA" id="ARBA00006484"/>
    </source>
</evidence>